<keyword evidence="1" id="KW-1133">Transmembrane helix</keyword>
<dbReference type="PANTHER" id="PTHR43179">
    <property type="entry name" value="RHAMNOSYLTRANSFERASE WBBL"/>
    <property type="match status" value="1"/>
</dbReference>
<gene>
    <name evidence="3" type="primary">exoA</name>
</gene>
<dbReference type="Gene3D" id="3.90.550.10">
    <property type="entry name" value="Spore Coat Polysaccharide Biosynthesis Protein SpsA, Chain A"/>
    <property type="match status" value="1"/>
</dbReference>
<protein>
    <submittedName>
        <fullName evidence="3">Succinoglycan biosynthesis protein (ExoA)</fullName>
    </submittedName>
</protein>
<dbReference type="Pfam" id="PF00535">
    <property type="entry name" value="Glycos_transf_2"/>
    <property type="match status" value="1"/>
</dbReference>
<evidence type="ECO:0000259" key="2">
    <source>
        <dbReference type="Pfam" id="PF00535"/>
    </source>
</evidence>
<sequence>MAEPFVVTVVPTFQEAEYIERCLTSLIAQTWPAEQHLIHVVDGGSSDGTLEIVNQLAEESAEAGGPHIELLENPDRFVAQARNISLAALPNNATHVLEMIGHVWVPADHIEKRMEDFESLVTSLGESGSKVGGVGTLVNESDQPLGIVGRWVEASLQNPMASGRGQFAQFSGRERSLVPPFTLYRRTALEACGGWDERYITTQDSEMNMRLEGEGWTLWRSDASHCRMAKRTTIGGWLKFGHRYGFWRTKHLLKAPGRASILEFLPWLGLLATLGLCWSNLELSGWPAWQILPAAYSVVLGLHGLFESITRKQISLIFGIPIMLVLLHITFSVGLLDGLLRKGKAPKDRVN</sequence>
<keyword evidence="1" id="KW-0472">Membrane</keyword>
<dbReference type="SUPFAM" id="SSF53448">
    <property type="entry name" value="Nucleotide-diphospho-sugar transferases"/>
    <property type="match status" value="1"/>
</dbReference>
<dbReference type="InterPro" id="IPR029044">
    <property type="entry name" value="Nucleotide-diphossugar_trans"/>
</dbReference>
<feature type="domain" description="Glycosyltransferase 2-like" evidence="2">
    <location>
        <begin position="9"/>
        <end position="189"/>
    </location>
</feature>
<name>A0A075HY25_9EURY</name>
<feature type="transmembrane region" description="Helical" evidence="1">
    <location>
        <begin position="318"/>
        <end position="336"/>
    </location>
</feature>
<reference evidence="3" key="1">
    <citation type="journal article" date="2014" name="Genome Biol. Evol.">
        <title>Pangenome evidence for extensive interdomain horizontal transfer affecting lineage core and shell genes in uncultured planktonic thaumarchaeota and euryarchaeota.</title>
        <authorList>
            <person name="Deschamps P."/>
            <person name="Zivanovic Y."/>
            <person name="Moreira D."/>
            <person name="Rodriguez-Valera F."/>
            <person name="Lopez-Garcia P."/>
        </authorList>
    </citation>
    <scope>NUCLEOTIDE SEQUENCE</scope>
</reference>
<keyword evidence="1" id="KW-0812">Transmembrane</keyword>
<dbReference type="InterPro" id="IPR001173">
    <property type="entry name" value="Glyco_trans_2-like"/>
</dbReference>
<dbReference type="AlphaFoldDB" id="A0A075HY25"/>
<organism evidence="3">
    <name type="scientific">uncultured marine group II/III euryarchaeote KM3_99_A09</name>
    <dbReference type="NCBI Taxonomy" id="1456549"/>
    <lineage>
        <taxon>Archaea</taxon>
        <taxon>Methanobacteriati</taxon>
        <taxon>Methanobacteriota</taxon>
        <taxon>environmental samples</taxon>
    </lineage>
</organism>
<proteinExistence type="predicted"/>
<evidence type="ECO:0000313" key="3">
    <source>
        <dbReference type="EMBL" id="AIF21296.1"/>
    </source>
</evidence>
<accession>A0A075HY25</accession>
<dbReference type="EMBL" id="KF901187">
    <property type="protein sequence ID" value="AIF21296.1"/>
    <property type="molecule type" value="Genomic_DNA"/>
</dbReference>
<dbReference type="PANTHER" id="PTHR43179:SF7">
    <property type="entry name" value="RHAMNOSYLTRANSFERASE WBBL"/>
    <property type="match status" value="1"/>
</dbReference>
<evidence type="ECO:0000256" key="1">
    <source>
        <dbReference type="SAM" id="Phobius"/>
    </source>
</evidence>